<feature type="compositionally biased region" description="Low complexity" evidence="5">
    <location>
        <begin position="598"/>
        <end position="621"/>
    </location>
</feature>
<comment type="caution">
    <text evidence="7">The sequence shown here is derived from an EMBL/GenBank/DDBJ whole genome shotgun (WGS) entry which is preliminary data.</text>
</comment>
<sequence>MASTSNVKKSSTQRSSQSSNYNDHQSQPRQILPMSRQSTQSRAYSQALQPQVIVPTQYDDITSNNVPSSKDLTSSMHYPHIEYGNYQTSYFGPVHPYSTSFNNSLHLYHHMRPSQTDQTLASIFCSECLNNMNNMRSTPVTTETNILQSICKQCRDKLANPNIVALIQQSVRAVSGNMTHPMTQSVSVSARSHSMSHQINRSSLSLVVPTQHSTSLDQYTMTSHSTDSQTDLSTDYQHISYNNGVVNDVFFSDPMTNDTIEQRLHFDSDASSDTDILTPNPHYSPNLSPIEMDGDSSIWNLIYEDEFDDPKEKGLPSPINISSSTDSVLSSSLSLAPASSSVSDVISSSALQSQSTIISSDETNSSSNSMNTIDPSLISSSSTSNNFSIGYDIDNNHASGSTTPLTGTIDPKFITAIDSSSFVQSNNRNNKPTPVIINPNYIEFGDNIPSPPLQTPELVSDNSLKRRMSYVSSSDDDLSDSMSTEKQADKKLRVDAQKAIKVNNKKRNSSIVEKDCETEEDLNLSSNDNLQGNDDYPMSDDMMVDEVHEVPDASDGITDEYQDSTDNIYSDDTDEDDDEEYRPSVSNKKARTGRKSSKSQSKTKLLPLKSLPLVKSVVKPKSAPRSKSKSKNMSNKRRRKQTSRSSSKRSSKATTPTASVADSPVPTTIVLPIEKPQESEVLELTSPRSTKSPTVFETLTKSGIDWCRYCGTTEGVNWRPGPWGKRTLCNKHGCDYKGYGFACKLPRLDLKDFINETIEERERPVLQLFCTICQKQDSFVNNVLVRCEGCPKAFHQKCYTSCIDDEIVNGNEAWYCDKGCQENLRRKRIVVELPRKRLPLMSTPKVQASASVSDSTSALNSGTASRPRTSRNSTRT</sequence>
<dbReference type="InterPro" id="IPR001965">
    <property type="entry name" value="Znf_PHD"/>
</dbReference>
<feature type="region of interest" description="Disordered" evidence="5">
    <location>
        <begin position="552"/>
        <end position="668"/>
    </location>
</feature>
<evidence type="ECO:0000313" key="7">
    <source>
        <dbReference type="EMBL" id="CAG8498160.1"/>
    </source>
</evidence>
<dbReference type="OrthoDB" id="5863171at2759"/>
<feature type="domain" description="PHD-type" evidence="6">
    <location>
        <begin position="767"/>
        <end position="822"/>
    </location>
</feature>
<feature type="region of interest" description="Disordered" evidence="5">
    <location>
        <begin position="506"/>
        <end position="540"/>
    </location>
</feature>
<evidence type="ECO:0000256" key="2">
    <source>
        <dbReference type="ARBA" id="ARBA00022771"/>
    </source>
</evidence>
<accession>A0A9N8ZJV2</accession>
<dbReference type="InterPro" id="IPR019787">
    <property type="entry name" value="Znf_PHD-finger"/>
</dbReference>
<name>A0A9N8ZJV2_9GLOM</name>
<dbReference type="Proteomes" id="UP000789405">
    <property type="component" value="Unassembled WGS sequence"/>
</dbReference>
<organism evidence="7 8">
    <name type="scientific">Dentiscutata erythropus</name>
    <dbReference type="NCBI Taxonomy" id="1348616"/>
    <lineage>
        <taxon>Eukaryota</taxon>
        <taxon>Fungi</taxon>
        <taxon>Fungi incertae sedis</taxon>
        <taxon>Mucoromycota</taxon>
        <taxon>Glomeromycotina</taxon>
        <taxon>Glomeromycetes</taxon>
        <taxon>Diversisporales</taxon>
        <taxon>Gigasporaceae</taxon>
        <taxon>Dentiscutata</taxon>
    </lineage>
</organism>
<evidence type="ECO:0000313" key="8">
    <source>
        <dbReference type="Proteomes" id="UP000789405"/>
    </source>
</evidence>
<feature type="compositionally biased region" description="Polar residues" evidence="5">
    <location>
        <begin position="523"/>
        <end position="532"/>
    </location>
</feature>
<dbReference type="Gene3D" id="3.30.40.10">
    <property type="entry name" value="Zinc/RING finger domain, C3HC4 (zinc finger)"/>
    <property type="match status" value="1"/>
</dbReference>
<reference evidence="7" key="1">
    <citation type="submission" date="2021-06" db="EMBL/GenBank/DDBJ databases">
        <authorList>
            <person name="Kallberg Y."/>
            <person name="Tangrot J."/>
            <person name="Rosling A."/>
        </authorList>
    </citation>
    <scope>NUCLEOTIDE SEQUENCE</scope>
    <source>
        <strain evidence="7">MA453B</strain>
    </source>
</reference>
<evidence type="ECO:0000256" key="4">
    <source>
        <dbReference type="PROSITE-ProRule" id="PRU00146"/>
    </source>
</evidence>
<dbReference type="GO" id="GO:0008270">
    <property type="term" value="F:zinc ion binding"/>
    <property type="evidence" value="ECO:0007669"/>
    <property type="project" value="UniProtKB-KW"/>
</dbReference>
<feature type="compositionally biased region" description="Polar residues" evidence="5">
    <location>
        <begin position="20"/>
        <end position="48"/>
    </location>
</feature>
<evidence type="ECO:0000256" key="1">
    <source>
        <dbReference type="ARBA" id="ARBA00022723"/>
    </source>
</evidence>
<feature type="compositionally biased region" description="Low complexity" evidence="5">
    <location>
        <begin position="863"/>
        <end position="876"/>
    </location>
</feature>
<keyword evidence="8" id="KW-1185">Reference proteome</keyword>
<dbReference type="PROSITE" id="PS50016">
    <property type="entry name" value="ZF_PHD_2"/>
    <property type="match status" value="1"/>
</dbReference>
<proteinExistence type="predicted"/>
<keyword evidence="2 4" id="KW-0863">Zinc-finger</keyword>
<keyword evidence="3" id="KW-0862">Zinc</keyword>
<evidence type="ECO:0000256" key="5">
    <source>
        <dbReference type="SAM" id="MobiDB-lite"/>
    </source>
</evidence>
<dbReference type="InterPro" id="IPR011011">
    <property type="entry name" value="Znf_FYVE_PHD"/>
</dbReference>
<dbReference type="InterPro" id="IPR013083">
    <property type="entry name" value="Znf_RING/FYVE/PHD"/>
</dbReference>
<feature type="region of interest" description="Disordered" evidence="5">
    <location>
        <begin position="1"/>
        <end position="48"/>
    </location>
</feature>
<feature type="region of interest" description="Disordered" evidence="5">
    <location>
        <begin position="844"/>
        <end position="876"/>
    </location>
</feature>
<gene>
    <name evidence="7" type="ORF">DERYTH_LOCUS2759</name>
</gene>
<evidence type="ECO:0000256" key="3">
    <source>
        <dbReference type="ARBA" id="ARBA00022833"/>
    </source>
</evidence>
<feature type="region of interest" description="Disordered" evidence="5">
    <location>
        <begin position="470"/>
        <end position="490"/>
    </location>
</feature>
<feature type="compositionally biased region" description="Low complexity" evidence="5">
    <location>
        <begin position="10"/>
        <end position="19"/>
    </location>
</feature>
<protein>
    <submittedName>
        <fullName evidence="7">23021_t:CDS:1</fullName>
    </submittedName>
</protein>
<evidence type="ECO:0000259" key="6">
    <source>
        <dbReference type="PROSITE" id="PS50016"/>
    </source>
</evidence>
<feature type="compositionally biased region" description="Polar residues" evidence="5">
    <location>
        <begin position="844"/>
        <end position="862"/>
    </location>
</feature>
<feature type="compositionally biased region" description="Basic residues" evidence="5">
    <location>
        <begin position="622"/>
        <end position="651"/>
    </location>
</feature>
<dbReference type="AlphaFoldDB" id="A0A9N8ZJV2"/>
<dbReference type="SUPFAM" id="SSF57903">
    <property type="entry name" value="FYVE/PHD zinc finger"/>
    <property type="match status" value="1"/>
</dbReference>
<feature type="compositionally biased region" description="Basic residues" evidence="5">
    <location>
        <begin position="588"/>
        <end position="597"/>
    </location>
</feature>
<dbReference type="SMART" id="SM00249">
    <property type="entry name" value="PHD"/>
    <property type="match status" value="1"/>
</dbReference>
<keyword evidence="1" id="KW-0479">Metal-binding</keyword>
<feature type="compositionally biased region" description="Acidic residues" evidence="5">
    <location>
        <begin position="557"/>
        <end position="580"/>
    </location>
</feature>
<feature type="region of interest" description="Disordered" evidence="5">
    <location>
        <begin position="353"/>
        <end position="374"/>
    </location>
</feature>
<dbReference type="EMBL" id="CAJVPY010000908">
    <property type="protein sequence ID" value="CAG8498160.1"/>
    <property type="molecule type" value="Genomic_DNA"/>
</dbReference>